<evidence type="ECO:0000259" key="8">
    <source>
        <dbReference type="Pfam" id="PF23727"/>
    </source>
</evidence>
<dbReference type="GO" id="GO:0016020">
    <property type="term" value="C:membrane"/>
    <property type="evidence" value="ECO:0007669"/>
    <property type="project" value="UniProtKB-SubCell"/>
</dbReference>
<organism evidence="9 10">
    <name type="scientific">Acropora cervicornis</name>
    <name type="common">Staghorn coral</name>
    <dbReference type="NCBI Taxonomy" id="6130"/>
    <lineage>
        <taxon>Eukaryota</taxon>
        <taxon>Metazoa</taxon>
        <taxon>Cnidaria</taxon>
        <taxon>Anthozoa</taxon>
        <taxon>Hexacorallia</taxon>
        <taxon>Scleractinia</taxon>
        <taxon>Astrocoeniina</taxon>
        <taxon>Acroporidae</taxon>
        <taxon>Acropora</taxon>
    </lineage>
</organism>
<reference evidence="9" key="2">
    <citation type="journal article" date="2023" name="Science">
        <title>Genomic signatures of disease resistance in endangered staghorn corals.</title>
        <authorList>
            <person name="Vollmer S.V."/>
            <person name="Selwyn J.D."/>
            <person name="Despard B.A."/>
            <person name="Roesel C.L."/>
        </authorList>
    </citation>
    <scope>NUCLEOTIDE SEQUENCE</scope>
    <source>
        <strain evidence="9">K2</strain>
    </source>
</reference>
<comment type="subcellular location">
    <subcellularLocation>
        <location evidence="1">Membrane</location>
        <topology evidence="1">Single-pass membrane protein</topology>
    </subcellularLocation>
</comment>
<protein>
    <submittedName>
        <fullName evidence="9">Protein FAM234A</fullName>
    </submittedName>
</protein>
<dbReference type="InterPro" id="IPR055409">
    <property type="entry name" value="Beta-prop_FAM234A_B"/>
</dbReference>
<sequence>MATSAGSTPLIEDSHEDLEGREPSENITDNSLFENQDQEKSEKTPLSVKRRIALVGALLLCVFTVFAFAFLLPCHKQRCQKVSVCPSKGGLMSVNWTANFGGIVPGRASMVDTSGYQSSDIIVEFGIEEGEARNSSFLRQICEGRDCRGSGVLAIDPSCGTKLWVFNGNTSLSPLICEVVPGKTGTIGGRCLLVEEKAKLVLLNTSNGTKKWEIESKAGQKIAAFNFIKDIDGDEVREVVFVHELGVDNNGGCLNLLSGKTGKAIGQHLPLPGKQNGGAILEVHSLSDDKQFLIVGSKSAKNNTTSLWAISLHDLLQKVRNTTARIPGMPWGSHLPDITGFIPIFKDSVIPLPPLLVNLDSDNVKDVVLLVKKDGISLLALNGHDLDILWNVTVQSAVSIDKLFQAHYSAEGNSTDVALLVKYENTSSSLVVVNGLTGKIRWSFQSKTGFPVAPVPLPRLRQAFVVWLSTVEALKLISRPRDSRQVQPSGGKQQNLMEYTRGKTRKLLWAASKAWDRDPKKSSQLFHAEKGIHKQKTGERRKLSKHNYDDLEKDLRDLKKQEYDGHYINSQEVQMIVGSKIKEDGKSGVARHGVGLMKKHDKLYSLMKSQTAAPEDLLSHEEEEFLNYPKKGEISSSDKKGKARVGLKDTQEDKKISELTPIQKNQSAVKNAVRKSYEDILQTLFARDAFQSKQFPNEKRHSSNLGLLDKPSLHKRSVASSRYGSQCTGTSDGDVDSYVAVLIVTDTEERQHVMEIATERPLYLDAEEYRSLFNSRKGKSTSCLRLIPSLKSEPLLRESKEGLDLVYTVSFVSEGNRVHHVGKVRKMSLSQAMKTKEHILGVPPK</sequence>
<dbReference type="Gene3D" id="2.130.10.10">
    <property type="entry name" value="YVTN repeat-like/Quinoprotein amine dehydrogenase"/>
    <property type="match status" value="1"/>
</dbReference>
<keyword evidence="3 7" id="KW-1133">Transmembrane helix</keyword>
<keyword evidence="2 7" id="KW-0812">Transmembrane</keyword>
<reference evidence="9" key="1">
    <citation type="journal article" date="2023" name="G3 (Bethesda)">
        <title>Whole genome assembly and annotation of the endangered Caribbean coral Acropora cervicornis.</title>
        <authorList>
            <person name="Selwyn J.D."/>
            <person name="Vollmer S.V."/>
        </authorList>
    </citation>
    <scope>NUCLEOTIDE SEQUENCE</scope>
    <source>
        <strain evidence="9">K2</strain>
    </source>
</reference>
<evidence type="ECO:0000256" key="6">
    <source>
        <dbReference type="SAM" id="MobiDB-lite"/>
    </source>
</evidence>
<evidence type="ECO:0000313" key="9">
    <source>
        <dbReference type="EMBL" id="KAK2557102.1"/>
    </source>
</evidence>
<evidence type="ECO:0000313" key="10">
    <source>
        <dbReference type="Proteomes" id="UP001249851"/>
    </source>
</evidence>
<dbReference type="InterPro" id="IPR011047">
    <property type="entry name" value="Quinoprotein_ADH-like_sf"/>
</dbReference>
<dbReference type="AlphaFoldDB" id="A0AAD9V0Z3"/>
<dbReference type="SUPFAM" id="SSF50998">
    <property type="entry name" value="Quinoprotein alcohol dehydrogenase-like"/>
    <property type="match status" value="1"/>
</dbReference>
<dbReference type="PANTHER" id="PTHR21419">
    <property type="match status" value="1"/>
</dbReference>
<dbReference type="EMBL" id="JARQWQ010000051">
    <property type="protein sequence ID" value="KAK2557102.1"/>
    <property type="molecule type" value="Genomic_DNA"/>
</dbReference>
<name>A0AAD9V0Z3_ACRCE</name>
<dbReference type="InterPro" id="IPR015943">
    <property type="entry name" value="WD40/YVTN_repeat-like_dom_sf"/>
</dbReference>
<evidence type="ECO:0000256" key="5">
    <source>
        <dbReference type="ARBA" id="ARBA00025791"/>
    </source>
</evidence>
<dbReference type="PANTHER" id="PTHR21419:SF30">
    <property type="entry name" value="IG-LIKE DOMAIN-CONTAINING PROTEIN"/>
    <property type="match status" value="1"/>
</dbReference>
<evidence type="ECO:0000256" key="4">
    <source>
        <dbReference type="ARBA" id="ARBA00023136"/>
    </source>
</evidence>
<dbReference type="Pfam" id="PF23727">
    <property type="entry name" value="Beta-prop_FAM234A_B"/>
    <property type="match status" value="1"/>
</dbReference>
<gene>
    <name evidence="9" type="ORF">P5673_020573</name>
</gene>
<evidence type="ECO:0000256" key="3">
    <source>
        <dbReference type="ARBA" id="ARBA00022989"/>
    </source>
</evidence>
<feature type="region of interest" description="Disordered" evidence="6">
    <location>
        <begin position="629"/>
        <end position="649"/>
    </location>
</feature>
<feature type="domain" description="FAM234A/B beta-propeller" evidence="8">
    <location>
        <begin position="152"/>
        <end position="448"/>
    </location>
</feature>
<feature type="region of interest" description="Disordered" evidence="6">
    <location>
        <begin position="528"/>
        <end position="548"/>
    </location>
</feature>
<dbReference type="InterPro" id="IPR045232">
    <property type="entry name" value="FAM234"/>
</dbReference>
<keyword evidence="10" id="KW-1185">Reference proteome</keyword>
<dbReference type="Proteomes" id="UP001249851">
    <property type="component" value="Unassembled WGS sequence"/>
</dbReference>
<evidence type="ECO:0000256" key="2">
    <source>
        <dbReference type="ARBA" id="ARBA00022692"/>
    </source>
</evidence>
<evidence type="ECO:0000256" key="7">
    <source>
        <dbReference type="SAM" id="Phobius"/>
    </source>
</evidence>
<feature type="transmembrane region" description="Helical" evidence="7">
    <location>
        <begin position="52"/>
        <end position="72"/>
    </location>
</feature>
<evidence type="ECO:0000256" key="1">
    <source>
        <dbReference type="ARBA" id="ARBA00004167"/>
    </source>
</evidence>
<feature type="region of interest" description="Disordered" evidence="6">
    <location>
        <begin position="1"/>
        <end position="40"/>
    </location>
</feature>
<comment type="similarity">
    <text evidence="5">Belongs to the FAM234 family.</text>
</comment>
<comment type="caution">
    <text evidence="9">The sequence shown here is derived from an EMBL/GenBank/DDBJ whole genome shotgun (WGS) entry which is preliminary data.</text>
</comment>
<feature type="compositionally biased region" description="Basic and acidic residues" evidence="6">
    <location>
        <begin position="630"/>
        <end position="649"/>
    </location>
</feature>
<keyword evidence="4 7" id="KW-0472">Membrane</keyword>
<proteinExistence type="inferred from homology"/>
<feature type="compositionally biased region" description="Polar residues" evidence="6">
    <location>
        <begin position="25"/>
        <end position="35"/>
    </location>
</feature>
<accession>A0AAD9V0Z3</accession>